<evidence type="ECO:0000256" key="1">
    <source>
        <dbReference type="SAM" id="MobiDB-lite"/>
    </source>
</evidence>
<dbReference type="AlphaFoldDB" id="A0AAF3J383"/>
<name>A0AAF3J383_9BILA</name>
<feature type="region of interest" description="Disordered" evidence="1">
    <location>
        <begin position="49"/>
        <end position="68"/>
    </location>
</feature>
<accession>A0AAF3J383</accession>
<evidence type="ECO:0000313" key="3">
    <source>
        <dbReference type="WBParaSite" id="MBELARI_LOCUS13414"/>
    </source>
</evidence>
<keyword evidence="2" id="KW-1185">Reference proteome</keyword>
<feature type="region of interest" description="Disordered" evidence="1">
    <location>
        <begin position="78"/>
        <end position="97"/>
    </location>
</feature>
<dbReference type="WBParaSite" id="MBELARI_LOCUS13414">
    <property type="protein sequence ID" value="MBELARI_LOCUS13414"/>
    <property type="gene ID" value="MBELARI_LOCUS13414"/>
</dbReference>
<sequence>MAPKKVKEEPIEEGFSDDCFDLHAEFSGMNRNIKDEDIEETFLRILQGDSESRAEMEMGANGSEDESVSLFTQNKDEKDVPILDDMNLPGTSGIDPNEDYRRMMWNLETQETEKLNIKVKQNIDWRGRENQPKLDLNADFITKGMQETIYGSTLRKNFSKRKD</sequence>
<proteinExistence type="predicted"/>
<evidence type="ECO:0000313" key="2">
    <source>
        <dbReference type="Proteomes" id="UP000887575"/>
    </source>
</evidence>
<organism evidence="2 3">
    <name type="scientific">Mesorhabditis belari</name>
    <dbReference type="NCBI Taxonomy" id="2138241"/>
    <lineage>
        <taxon>Eukaryota</taxon>
        <taxon>Metazoa</taxon>
        <taxon>Ecdysozoa</taxon>
        <taxon>Nematoda</taxon>
        <taxon>Chromadorea</taxon>
        <taxon>Rhabditida</taxon>
        <taxon>Rhabditina</taxon>
        <taxon>Rhabditomorpha</taxon>
        <taxon>Rhabditoidea</taxon>
        <taxon>Rhabditidae</taxon>
        <taxon>Mesorhabditinae</taxon>
        <taxon>Mesorhabditis</taxon>
    </lineage>
</organism>
<protein>
    <submittedName>
        <fullName evidence="3">Uncharacterized protein</fullName>
    </submittedName>
</protein>
<reference evidence="3" key="1">
    <citation type="submission" date="2024-02" db="UniProtKB">
        <authorList>
            <consortium name="WormBaseParasite"/>
        </authorList>
    </citation>
    <scope>IDENTIFICATION</scope>
</reference>
<dbReference type="Proteomes" id="UP000887575">
    <property type="component" value="Unassembled WGS sequence"/>
</dbReference>